<feature type="transmembrane region" description="Helical" evidence="9">
    <location>
        <begin position="523"/>
        <end position="542"/>
    </location>
</feature>
<dbReference type="PROSITE" id="PS00211">
    <property type="entry name" value="ABC_TRANSPORTER_1"/>
    <property type="match status" value="1"/>
</dbReference>
<evidence type="ECO:0000256" key="1">
    <source>
        <dbReference type="ARBA" id="ARBA00004141"/>
    </source>
</evidence>
<dbReference type="GO" id="GO:0016020">
    <property type="term" value="C:membrane"/>
    <property type="evidence" value="ECO:0007669"/>
    <property type="project" value="UniProtKB-SubCell"/>
</dbReference>
<dbReference type="SUPFAM" id="SSF52540">
    <property type="entry name" value="P-loop containing nucleoside triphosphate hydrolases"/>
    <property type="match status" value="1"/>
</dbReference>
<keyword evidence="7 9" id="KW-0472">Membrane</keyword>
<evidence type="ECO:0000256" key="9">
    <source>
        <dbReference type="SAM" id="Phobius"/>
    </source>
</evidence>
<name>A0A5R8KJ52_9BACT</name>
<reference evidence="11 12" key="1">
    <citation type="submission" date="2019-05" db="EMBL/GenBank/DDBJ databases">
        <title>Verrucobacter flavum gen. nov., sp. nov. a new member of the family Verrucomicrobiaceae.</title>
        <authorList>
            <person name="Szuroczki S."/>
            <person name="Abbaszade G."/>
            <person name="Szabo A."/>
            <person name="Felfoldi T."/>
            <person name="Schumann P."/>
            <person name="Boka K."/>
            <person name="Keki Z."/>
            <person name="Toumi M."/>
            <person name="Toth E."/>
        </authorList>
    </citation>
    <scope>NUCLEOTIDE SEQUENCE [LARGE SCALE GENOMIC DNA]</scope>
    <source>
        <strain evidence="11 12">MG-N-17</strain>
    </source>
</reference>
<dbReference type="InterPro" id="IPR003593">
    <property type="entry name" value="AAA+_ATPase"/>
</dbReference>
<accession>A0A5R8KJ52</accession>
<feature type="transmembrane region" description="Helical" evidence="9">
    <location>
        <begin position="652"/>
        <end position="674"/>
    </location>
</feature>
<dbReference type="Pfam" id="PF01061">
    <property type="entry name" value="ABC2_membrane"/>
    <property type="match status" value="1"/>
</dbReference>
<dbReference type="InterPro" id="IPR003439">
    <property type="entry name" value="ABC_transporter-like_ATP-bd"/>
</dbReference>
<dbReference type="Gene3D" id="2.60.200.20">
    <property type="match status" value="2"/>
</dbReference>
<dbReference type="SUPFAM" id="SSF49879">
    <property type="entry name" value="SMAD/FHA domain"/>
    <property type="match status" value="2"/>
</dbReference>
<dbReference type="EMBL" id="VAUV01000003">
    <property type="protein sequence ID" value="TLD71975.1"/>
    <property type="molecule type" value="Genomic_DNA"/>
</dbReference>
<feature type="compositionally biased region" description="Pro residues" evidence="8">
    <location>
        <begin position="484"/>
        <end position="496"/>
    </location>
</feature>
<feature type="transmembrane region" description="Helical" evidence="9">
    <location>
        <begin position="548"/>
        <end position="568"/>
    </location>
</feature>
<feature type="transmembrane region" description="Helical" evidence="9">
    <location>
        <begin position="791"/>
        <end position="813"/>
    </location>
</feature>
<evidence type="ECO:0000256" key="2">
    <source>
        <dbReference type="ARBA" id="ARBA00022448"/>
    </source>
</evidence>
<dbReference type="OrthoDB" id="151099at2"/>
<proteinExistence type="predicted"/>
<dbReference type="InterPro" id="IPR050352">
    <property type="entry name" value="ABCG_transporters"/>
</dbReference>
<keyword evidence="2" id="KW-0813">Transport</keyword>
<evidence type="ECO:0000256" key="4">
    <source>
        <dbReference type="ARBA" id="ARBA00022741"/>
    </source>
</evidence>
<dbReference type="GO" id="GO:0016887">
    <property type="term" value="F:ATP hydrolysis activity"/>
    <property type="evidence" value="ECO:0007669"/>
    <property type="project" value="InterPro"/>
</dbReference>
<keyword evidence="5 11" id="KW-0067">ATP-binding</keyword>
<dbReference type="Pfam" id="PF00498">
    <property type="entry name" value="FHA"/>
    <property type="match status" value="2"/>
</dbReference>
<dbReference type="CDD" id="cd00060">
    <property type="entry name" value="FHA"/>
    <property type="match status" value="2"/>
</dbReference>
<keyword evidence="6 9" id="KW-1133">Transmembrane helix</keyword>
<keyword evidence="4" id="KW-0547">Nucleotide-binding</keyword>
<dbReference type="GO" id="GO:0140359">
    <property type="term" value="F:ABC-type transporter activity"/>
    <property type="evidence" value="ECO:0007669"/>
    <property type="project" value="InterPro"/>
</dbReference>
<dbReference type="Proteomes" id="UP000306196">
    <property type="component" value="Unassembled WGS sequence"/>
</dbReference>
<dbReference type="AlphaFoldDB" id="A0A5R8KJ52"/>
<evidence type="ECO:0000256" key="3">
    <source>
        <dbReference type="ARBA" id="ARBA00022692"/>
    </source>
</evidence>
<evidence type="ECO:0000313" key="11">
    <source>
        <dbReference type="EMBL" id="TLD71975.1"/>
    </source>
</evidence>
<feature type="transmembrane region" description="Helical" evidence="9">
    <location>
        <begin position="624"/>
        <end position="645"/>
    </location>
</feature>
<comment type="caution">
    <text evidence="11">The sequence shown here is derived from an EMBL/GenBank/DDBJ whole genome shotgun (WGS) entry which is preliminary data.</text>
</comment>
<dbReference type="GO" id="GO:0005524">
    <property type="term" value="F:ATP binding"/>
    <property type="evidence" value="ECO:0007669"/>
    <property type="project" value="UniProtKB-KW"/>
</dbReference>
<comment type="subcellular location">
    <subcellularLocation>
        <location evidence="1">Membrane</location>
        <topology evidence="1">Multi-pass membrane protein</topology>
    </subcellularLocation>
</comment>
<feature type="compositionally biased region" description="Basic and acidic residues" evidence="8">
    <location>
        <begin position="466"/>
        <end position="475"/>
    </location>
</feature>
<dbReference type="InterPro" id="IPR013525">
    <property type="entry name" value="ABC2_TM"/>
</dbReference>
<gene>
    <name evidence="11" type="ORF">FEM03_04425</name>
</gene>
<feature type="transmembrane region" description="Helical" evidence="9">
    <location>
        <begin position="596"/>
        <end position="618"/>
    </location>
</feature>
<organism evidence="11 12">
    <name type="scientific">Phragmitibacter flavus</name>
    <dbReference type="NCBI Taxonomy" id="2576071"/>
    <lineage>
        <taxon>Bacteria</taxon>
        <taxon>Pseudomonadati</taxon>
        <taxon>Verrucomicrobiota</taxon>
        <taxon>Verrucomicrobiia</taxon>
        <taxon>Verrucomicrobiales</taxon>
        <taxon>Verrucomicrobiaceae</taxon>
        <taxon>Phragmitibacter</taxon>
    </lineage>
</organism>
<dbReference type="InterPro" id="IPR008984">
    <property type="entry name" value="SMAD_FHA_dom_sf"/>
</dbReference>
<evidence type="ECO:0000256" key="7">
    <source>
        <dbReference type="ARBA" id="ARBA00023136"/>
    </source>
</evidence>
<evidence type="ECO:0000259" key="10">
    <source>
        <dbReference type="PROSITE" id="PS50893"/>
    </source>
</evidence>
<dbReference type="SMART" id="SM00382">
    <property type="entry name" value="AAA"/>
    <property type="match status" value="1"/>
</dbReference>
<dbReference type="RefSeq" id="WP_138084980.1">
    <property type="nucleotide sequence ID" value="NZ_VAUV01000003.1"/>
</dbReference>
<dbReference type="PROSITE" id="PS50893">
    <property type="entry name" value="ABC_TRANSPORTER_2"/>
    <property type="match status" value="1"/>
</dbReference>
<feature type="region of interest" description="Disordered" evidence="8">
    <location>
        <begin position="466"/>
        <end position="503"/>
    </location>
</feature>
<sequence>MAAAPPTTAPILTLSGGTQLSKTLELDQPFHIGSARGAQFRIPHPSLQPQHATLTWNGRFTRIESAEPNAPIVLHGQPLKAPTNLRSGDIIRVGDFEFHYHAPKTSSANAADSSSGLTVPLRGKTVSEIPLESGLTFGSGSEAHVHLDDDTLLPIHAVLEKAPDGYTLIDKGGSGLLANGRYFERHPLLIGDRIDFGPEYAFTCEGWALRRIPLQNGCALTAQNIHVKSAARHLLHNAGFAAAAGEFIGIIGPSGAGKTTLLRTLCGLTPLTEGTIQLNQTRTSSLEDPARYFGYVPQKEIIHLELTGRQALRYAAALRLPARAPQLEIDKLIARLARQLGLSDHLDTPAKRLSGGQLKRLSVAVEMLSRPPLLLLDEPTSGLDPESEAQLMRQLRDLTATGCTVICATHLMENVHLMDSVEILSASVQHGEAGTTVFRGRPSAARDFFKAKDLTAIYPRLQERKPSQWRSDYETHTQQSATAPKPPAEPVAPPPRPSHRRRPALPILLHRQWDILRSDTKNLLLLLGQPLLIGLLLALAAGTSPDQVATQLFLACIATFWMACGNAAPEIVRERAIFERERFAGLRIHHYLSAKFLWLSATSLAQSLLLYTILKLFGGIAGSVLWQLTALAATTLAATGIGLLISSWSRNVLQAVLLVPVFTIPQILFSGYVFKLEDWHDRPAPRVLSRTFPGFASQRLVDTSLLWQQPIGNYDELDQAGHLTSYENLATALRPTRSWLGIQPDAPYQFEESQLYSAVRGLPMRTREGTWNPESPVKFRLGATYAWSHPAIHAIIILLLWTTLTCLGSYFFLRQQRE</sequence>
<evidence type="ECO:0000256" key="5">
    <source>
        <dbReference type="ARBA" id="ARBA00022840"/>
    </source>
</evidence>
<dbReference type="PANTHER" id="PTHR48041:SF139">
    <property type="entry name" value="PROTEIN SCARLET"/>
    <property type="match status" value="1"/>
</dbReference>
<feature type="domain" description="ABC transporter" evidence="10">
    <location>
        <begin position="220"/>
        <end position="451"/>
    </location>
</feature>
<evidence type="ECO:0000256" key="8">
    <source>
        <dbReference type="SAM" id="MobiDB-lite"/>
    </source>
</evidence>
<dbReference type="SMART" id="SM00240">
    <property type="entry name" value="FHA"/>
    <property type="match status" value="2"/>
</dbReference>
<dbReference type="Gene3D" id="3.40.50.300">
    <property type="entry name" value="P-loop containing nucleotide triphosphate hydrolases"/>
    <property type="match status" value="1"/>
</dbReference>
<dbReference type="PANTHER" id="PTHR48041">
    <property type="entry name" value="ABC TRANSPORTER G FAMILY MEMBER 28"/>
    <property type="match status" value="1"/>
</dbReference>
<protein>
    <submittedName>
        <fullName evidence="11">ATP-binding cassette domain-containing protein</fullName>
    </submittedName>
</protein>
<dbReference type="InterPro" id="IPR017871">
    <property type="entry name" value="ABC_transporter-like_CS"/>
</dbReference>
<dbReference type="InterPro" id="IPR000253">
    <property type="entry name" value="FHA_dom"/>
</dbReference>
<dbReference type="InterPro" id="IPR027417">
    <property type="entry name" value="P-loop_NTPase"/>
</dbReference>
<evidence type="ECO:0000256" key="6">
    <source>
        <dbReference type="ARBA" id="ARBA00022989"/>
    </source>
</evidence>
<dbReference type="Pfam" id="PF00005">
    <property type="entry name" value="ABC_tran"/>
    <property type="match status" value="1"/>
</dbReference>
<evidence type="ECO:0000313" key="12">
    <source>
        <dbReference type="Proteomes" id="UP000306196"/>
    </source>
</evidence>
<keyword evidence="3 9" id="KW-0812">Transmembrane</keyword>
<keyword evidence="12" id="KW-1185">Reference proteome</keyword>